<organism evidence="1">
    <name type="scientific">bioreactor metagenome</name>
    <dbReference type="NCBI Taxonomy" id="1076179"/>
    <lineage>
        <taxon>unclassified sequences</taxon>
        <taxon>metagenomes</taxon>
        <taxon>ecological metagenomes</taxon>
    </lineage>
</organism>
<dbReference type="EMBL" id="VSSQ01064366">
    <property type="protein sequence ID" value="MPN17282.1"/>
    <property type="molecule type" value="Genomic_DNA"/>
</dbReference>
<accession>A0A645FUG4</accession>
<name>A0A645FUG4_9ZZZZ</name>
<evidence type="ECO:0000313" key="1">
    <source>
        <dbReference type="EMBL" id="MPN17282.1"/>
    </source>
</evidence>
<reference evidence="1" key="1">
    <citation type="submission" date="2019-08" db="EMBL/GenBank/DDBJ databases">
        <authorList>
            <person name="Kucharzyk K."/>
            <person name="Murdoch R.W."/>
            <person name="Higgins S."/>
            <person name="Loffler F."/>
        </authorList>
    </citation>
    <scope>NUCLEOTIDE SEQUENCE</scope>
</reference>
<gene>
    <name evidence="1" type="ORF">SDC9_164635</name>
</gene>
<sequence length="158" mass="18199">MQTVQNITLLLKKKQDLFLEFEHYTNLLTTCDINDMTNYITKRSNLANEIENVTDKIINLARTVTVSPSVEAILANNCAYAEVPFEWQPVFLEAQKLSGIIVRCVEVNEQALRRMADMRSHLKERITQTKNTPRIIKYLTSSGAIQQERSISIKNRKI</sequence>
<proteinExistence type="predicted"/>
<protein>
    <recommendedName>
        <fullName evidence="2">FlgN protein</fullName>
    </recommendedName>
</protein>
<dbReference type="AlphaFoldDB" id="A0A645FUG4"/>
<comment type="caution">
    <text evidence="1">The sequence shown here is derived from an EMBL/GenBank/DDBJ whole genome shotgun (WGS) entry which is preliminary data.</text>
</comment>
<evidence type="ECO:0008006" key="2">
    <source>
        <dbReference type="Google" id="ProtNLM"/>
    </source>
</evidence>